<organism evidence="2 3">
    <name type="scientific">Sabulicella glaciei</name>
    <dbReference type="NCBI Taxonomy" id="2984948"/>
    <lineage>
        <taxon>Bacteria</taxon>
        <taxon>Pseudomonadati</taxon>
        <taxon>Pseudomonadota</taxon>
        <taxon>Alphaproteobacteria</taxon>
        <taxon>Acetobacterales</taxon>
        <taxon>Acetobacteraceae</taxon>
        <taxon>Sabulicella</taxon>
    </lineage>
</organism>
<accession>A0ABT3NWZ2</accession>
<evidence type="ECO:0000313" key="3">
    <source>
        <dbReference type="Proteomes" id="UP001526430"/>
    </source>
</evidence>
<evidence type="ECO:0000313" key="2">
    <source>
        <dbReference type="EMBL" id="MCW8086641.1"/>
    </source>
</evidence>
<feature type="transmembrane region" description="Helical" evidence="1">
    <location>
        <begin position="24"/>
        <end position="43"/>
    </location>
</feature>
<dbReference type="EMBL" id="JAPFQI010000010">
    <property type="protein sequence ID" value="MCW8086641.1"/>
    <property type="molecule type" value="Genomic_DNA"/>
</dbReference>
<keyword evidence="1" id="KW-0472">Membrane</keyword>
<name>A0ABT3NWZ2_9PROT</name>
<keyword evidence="1" id="KW-0812">Transmembrane</keyword>
<comment type="caution">
    <text evidence="2">The sequence shown here is derived from an EMBL/GenBank/DDBJ whole genome shotgun (WGS) entry which is preliminary data.</text>
</comment>
<proteinExistence type="predicted"/>
<gene>
    <name evidence="2" type="ORF">OF850_13475</name>
</gene>
<reference evidence="2 3" key="1">
    <citation type="submission" date="2022-10" db="EMBL/GenBank/DDBJ databases">
        <title>Roseococcus glaciei nov., sp. nov., isolated from glacier.</title>
        <authorList>
            <person name="Liu Q."/>
            <person name="Xin Y.-H."/>
        </authorList>
    </citation>
    <scope>NUCLEOTIDE SEQUENCE [LARGE SCALE GENOMIC DNA]</scope>
    <source>
        <strain evidence="2 3">MDT2-1-1</strain>
    </source>
</reference>
<protein>
    <submittedName>
        <fullName evidence="2">Uncharacterized protein</fullName>
    </submittedName>
</protein>
<dbReference type="Proteomes" id="UP001526430">
    <property type="component" value="Unassembled WGS sequence"/>
</dbReference>
<dbReference type="RefSeq" id="WP_301590726.1">
    <property type="nucleotide sequence ID" value="NZ_JAPFQI010000010.1"/>
</dbReference>
<keyword evidence="1" id="KW-1133">Transmembrane helix</keyword>
<sequence length="57" mass="6018">MSAPSPPLQALFATRPLDPVADGLPIPGAGLLLMLMLVLVLVLEGEKWARRRLAGKG</sequence>
<keyword evidence="3" id="KW-1185">Reference proteome</keyword>
<evidence type="ECO:0000256" key="1">
    <source>
        <dbReference type="SAM" id="Phobius"/>
    </source>
</evidence>